<dbReference type="AlphaFoldDB" id="A0A2P5BL98"/>
<evidence type="ECO:0000313" key="1">
    <source>
        <dbReference type="EMBL" id="PON49567.1"/>
    </source>
</evidence>
<dbReference type="InParanoid" id="A0A2P5BL98"/>
<keyword evidence="2" id="KW-1185">Reference proteome</keyword>
<organism evidence="1 2">
    <name type="scientific">Trema orientale</name>
    <name type="common">Charcoal tree</name>
    <name type="synonym">Celtis orientalis</name>
    <dbReference type="NCBI Taxonomy" id="63057"/>
    <lineage>
        <taxon>Eukaryota</taxon>
        <taxon>Viridiplantae</taxon>
        <taxon>Streptophyta</taxon>
        <taxon>Embryophyta</taxon>
        <taxon>Tracheophyta</taxon>
        <taxon>Spermatophyta</taxon>
        <taxon>Magnoliopsida</taxon>
        <taxon>eudicotyledons</taxon>
        <taxon>Gunneridae</taxon>
        <taxon>Pentapetalae</taxon>
        <taxon>rosids</taxon>
        <taxon>fabids</taxon>
        <taxon>Rosales</taxon>
        <taxon>Cannabaceae</taxon>
        <taxon>Trema</taxon>
    </lineage>
</organism>
<protein>
    <submittedName>
        <fullName evidence="1">Uncharacterized protein</fullName>
    </submittedName>
</protein>
<proteinExistence type="predicted"/>
<evidence type="ECO:0000313" key="2">
    <source>
        <dbReference type="Proteomes" id="UP000237000"/>
    </source>
</evidence>
<dbReference type="EMBL" id="JXTC01000499">
    <property type="protein sequence ID" value="PON49567.1"/>
    <property type="molecule type" value="Genomic_DNA"/>
</dbReference>
<reference evidence="2" key="1">
    <citation type="submission" date="2016-06" db="EMBL/GenBank/DDBJ databases">
        <title>Parallel loss of symbiosis genes in relatives of nitrogen-fixing non-legume Parasponia.</title>
        <authorList>
            <person name="Van Velzen R."/>
            <person name="Holmer R."/>
            <person name="Bu F."/>
            <person name="Rutten L."/>
            <person name="Van Zeijl A."/>
            <person name="Liu W."/>
            <person name="Santuari L."/>
            <person name="Cao Q."/>
            <person name="Sharma T."/>
            <person name="Shen D."/>
            <person name="Roswanjaya Y."/>
            <person name="Wardhani T."/>
            <person name="Kalhor M.S."/>
            <person name="Jansen J."/>
            <person name="Van den Hoogen J."/>
            <person name="Gungor B."/>
            <person name="Hartog M."/>
            <person name="Hontelez J."/>
            <person name="Verver J."/>
            <person name="Yang W.-C."/>
            <person name="Schijlen E."/>
            <person name="Repin R."/>
            <person name="Schilthuizen M."/>
            <person name="Schranz E."/>
            <person name="Heidstra R."/>
            <person name="Miyata K."/>
            <person name="Fedorova E."/>
            <person name="Kohlen W."/>
            <person name="Bisseling T."/>
            <person name="Smit S."/>
            <person name="Geurts R."/>
        </authorList>
    </citation>
    <scope>NUCLEOTIDE SEQUENCE [LARGE SCALE GENOMIC DNA]</scope>
    <source>
        <strain evidence="2">cv. RG33-2</strain>
    </source>
</reference>
<comment type="caution">
    <text evidence="1">The sequence shown here is derived from an EMBL/GenBank/DDBJ whole genome shotgun (WGS) entry which is preliminary data.</text>
</comment>
<sequence length="81" mass="8748">MEAVPFKAIVESKRSFDVHSHLRPKTKQSRPIQSRFRKEATGHKLANPSSLQDEKLAFVLGDSGIGCGTGLVASIGLSART</sequence>
<gene>
    <name evidence="1" type="ORF">TorRG33x02_316980</name>
</gene>
<name>A0A2P5BL98_TREOI</name>
<accession>A0A2P5BL98</accession>
<dbReference type="Proteomes" id="UP000237000">
    <property type="component" value="Unassembled WGS sequence"/>
</dbReference>